<evidence type="ECO:0000256" key="1">
    <source>
        <dbReference type="SAM" id="MobiDB-lite"/>
    </source>
</evidence>
<dbReference type="EMBL" id="JARKIE010000822">
    <property type="protein sequence ID" value="KAJ7615808.1"/>
    <property type="molecule type" value="Genomic_DNA"/>
</dbReference>
<dbReference type="AlphaFoldDB" id="A0AAD7FFJ2"/>
<feature type="compositionally biased region" description="Basic and acidic residues" evidence="1">
    <location>
        <begin position="405"/>
        <end position="424"/>
    </location>
</feature>
<sequence length="894" mass="97401">MSEFATHRKELLSDWDKFSLWFSTAPSCSRCERLSLPGAMPNSKKNVGCSSCLDKKVACPRKSSYLFDLTKDSFFSSWAEFDKAEDALKIRKFRATRSAQNPIPGPLPLPLPVPFSVSLPLPSAGTAVSSSDQPIPGPSVFSEIPDPGLFTQGTSNPVPSFSRHFWRDATPTRRYHDQPPSPLDKPGSFYDFVILDDNNNNNNNNNNVEVVKFGRTAHPTKCPWQWARQCKGQHQHWQYRWEVLFAAKFVSTWRLESLIHEHFKHAGAWLGPSKCGFCPVSHLEKYNYRRCGGRDAVVEVVETYLRRLRWVIVSTMHGVWIMPRRGEFIGLPGFEGINTLARVVYSAQTEVAEPPSSPANLAFQVFPNTRSSGPSRHMCLYRACKNYMWDHWRTEPLLRASGPWDQERQDEASGPRGETCRPSDEIVGPSTGSSRHAICSPDSGAGLGLGLAGGGWYDWGPHVHPGRTRRTASSSSPGSSSCWVYALGASGLCGGAASRLSLSFGAVVEGGRHVGAEDADDDIDAGIPTNADASPAPSLSVCVGRVDKFFGGDDCEDLDFCLSFGGHGGLGRGSAHSLPSHSLRIQLCISLAPMQAALFVTSRSNPACLQCPTVPTLHAQVHAHIPRPRMSVLSTREKEGNYAPVEQSLLAPSGRTPTCACRRVRILLCVRRPPPRAAIKLDPDVGVECVDPAAPVEAGTVGKAVRFAYGVGPVSDNRVRKKEEGCAVAGEVAVGASAQGIEVTRRPVASRKSAPKRRSPGGRWGASEGGGIGPAGVQEGHRSCLRVPAKGIEVTILGFVVVDVEMEHALWGALRRYRRGAVYWRLPSVVLAPTEQGTSARGAAYWAGAQRAPAHTQILVEKNLGPKFPEKKSCLFSVEKSTQKLELFVYFNWH</sequence>
<gene>
    <name evidence="2" type="ORF">B0H17DRAFT_1299626</name>
</gene>
<feature type="compositionally biased region" description="Gly residues" evidence="1">
    <location>
        <begin position="762"/>
        <end position="774"/>
    </location>
</feature>
<organism evidence="2 3">
    <name type="scientific">Mycena rosella</name>
    <name type="common">Pink bonnet</name>
    <name type="synonym">Agaricus rosellus</name>
    <dbReference type="NCBI Taxonomy" id="1033263"/>
    <lineage>
        <taxon>Eukaryota</taxon>
        <taxon>Fungi</taxon>
        <taxon>Dikarya</taxon>
        <taxon>Basidiomycota</taxon>
        <taxon>Agaricomycotina</taxon>
        <taxon>Agaricomycetes</taxon>
        <taxon>Agaricomycetidae</taxon>
        <taxon>Agaricales</taxon>
        <taxon>Marasmiineae</taxon>
        <taxon>Mycenaceae</taxon>
        <taxon>Mycena</taxon>
    </lineage>
</organism>
<name>A0AAD7FFJ2_MYCRO</name>
<reference evidence="2" key="1">
    <citation type="submission" date="2023-03" db="EMBL/GenBank/DDBJ databases">
        <title>Massive genome expansion in bonnet fungi (Mycena s.s.) driven by repeated elements and novel gene families across ecological guilds.</title>
        <authorList>
            <consortium name="Lawrence Berkeley National Laboratory"/>
            <person name="Harder C.B."/>
            <person name="Miyauchi S."/>
            <person name="Viragh M."/>
            <person name="Kuo A."/>
            <person name="Thoen E."/>
            <person name="Andreopoulos B."/>
            <person name="Lu D."/>
            <person name="Skrede I."/>
            <person name="Drula E."/>
            <person name="Henrissat B."/>
            <person name="Morin E."/>
            <person name="Kohler A."/>
            <person name="Barry K."/>
            <person name="LaButti K."/>
            <person name="Morin E."/>
            <person name="Salamov A."/>
            <person name="Lipzen A."/>
            <person name="Mereny Z."/>
            <person name="Hegedus B."/>
            <person name="Baldrian P."/>
            <person name="Stursova M."/>
            <person name="Weitz H."/>
            <person name="Taylor A."/>
            <person name="Grigoriev I.V."/>
            <person name="Nagy L.G."/>
            <person name="Martin F."/>
            <person name="Kauserud H."/>
        </authorList>
    </citation>
    <scope>NUCLEOTIDE SEQUENCE</scope>
    <source>
        <strain evidence="2">CBHHK067</strain>
    </source>
</reference>
<feature type="region of interest" description="Disordered" evidence="1">
    <location>
        <begin position="744"/>
        <end position="775"/>
    </location>
</feature>
<evidence type="ECO:0000313" key="3">
    <source>
        <dbReference type="Proteomes" id="UP001221757"/>
    </source>
</evidence>
<evidence type="ECO:0000313" key="2">
    <source>
        <dbReference type="EMBL" id="KAJ7615808.1"/>
    </source>
</evidence>
<keyword evidence="3" id="KW-1185">Reference proteome</keyword>
<proteinExistence type="predicted"/>
<comment type="caution">
    <text evidence="2">The sequence shown here is derived from an EMBL/GenBank/DDBJ whole genome shotgun (WGS) entry which is preliminary data.</text>
</comment>
<feature type="region of interest" description="Disordered" evidence="1">
    <location>
        <begin position="400"/>
        <end position="435"/>
    </location>
</feature>
<accession>A0AAD7FFJ2</accession>
<dbReference type="Proteomes" id="UP001221757">
    <property type="component" value="Unassembled WGS sequence"/>
</dbReference>
<protein>
    <submittedName>
        <fullName evidence="2">Uncharacterized protein</fullName>
    </submittedName>
</protein>